<feature type="transmembrane region" description="Helical" evidence="9">
    <location>
        <begin position="163"/>
        <end position="183"/>
    </location>
</feature>
<dbReference type="GO" id="GO:0005886">
    <property type="term" value="C:plasma membrane"/>
    <property type="evidence" value="ECO:0007669"/>
    <property type="project" value="UniProtKB-SubCell"/>
</dbReference>
<dbReference type="PANTHER" id="PTHR34295">
    <property type="entry name" value="BIOTIN TRANSPORTER BIOY"/>
    <property type="match status" value="1"/>
</dbReference>
<feature type="transmembrane region" description="Helical" evidence="9">
    <location>
        <begin position="86"/>
        <end position="107"/>
    </location>
</feature>
<keyword evidence="3 8" id="KW-0813">Transport</keyword>
<keyword evidence="11" id="KW-1185">Reference proteome</keyword>
<dbReference type="PIRSF" id="PIRSF016661">
    <property type="entry name" value="BioY"/>
    <property type="match status" value="1"/>
</dbReference>
<gene>
    <name evidence="10" type="ORF">C7449_101122</name>
</gene>
<keyword evidence="6 9" id="KW-1133">Transmembrane helix</keyword>
<evidence type="ECO:0000256" key="1">
    <source>
        <dbReference type="ARBA" id="ARBA00004651"/>
    </source>
</evidence>
<dbReference type="Pfam" id="PF02632">
    <property type="entry name" value="BioY"/>
    <property type="match status" value="1"/>
</dbReference>
<proteinExistence type="inferred from homology"/>
<evidence type="ECO:0000256" key="7">
    <source>
        <dbReference type="ARBA" id="ARBA00023136"/>
    </source>
</evidence>
<comment type="similarity">
    <text evidence="2 8">Belongs to the BioY family.</text>
</comment>
<evidence type="ECO:0000256" key="5">
    <source>
        <dbReference type="ARBA" id="ARBA00022692"/>
    </source>
</evidence>
<dbReference type="EMBL" id="PZZZ01000001">
    <property type="protein sequence ID" value="PTM98459.1"/>
    <property type="molecule type" value="Genomic_DNA"/>
</dbReference>
<name>A0A2T5BHJ9_MYCDI</name>
<evidence type="ECO:0000256" key="3">
    <source>
        <dbReference type="ARBA" id="ARBA00022448"/>
    </source>
</evidence>
<feature type="transmembrane region" description="Helical" evidence="9">
    <location>
        <begin position="6"/>
        <end position="32"/>
    </location>
</feature>
<evidence type="ECO:0000256" key="4">
    <source>
        <dbReference type="ARBA" id="ARBA00022475"/>
    </source>
</evidence>
<dbReference type="Proteomes" id="UP000241247">
    <property type="component" value="Unassembled WGS sequence"/>
</dbReference>
<keyword evidence="5 9" id="KW-0812">Transmembrane</keyword>
<dbReference type="OrthoDB" id="9803495at2"/>
<evidence type="ECO:0000256" key="8">
    <source>
        <dbReference type="PIRNR" id="PIRNR016661"/>
    </source>
</evidence>
<keyword evidence="7 8" id="KW-0472">Membrane</keyword>
<dbReference type="PANTHER" id="PTHR34295:SF4">
    <property type="entry name" value="BIOTIN TRANSPORTER BIOY-RELATED"/>
    <property type="match status" value="1"/>
</dbReference>
<comment type="subcellular location">
    <subcellularLocation>
        <location evidence="1 8">Cell membrane</location>
        <topology evidence="1 8">Multi-pass membrane protein</topology>
    </subcellularLocation>
</comment>
<sequence>MSTRDLVLVALFAAIIVVLGMLPPITLGFIPVPITAQSLGVMLAGCTLGARRGASACLLVVLLVAIGLPVLSGGRGGLAVFAGPTAGYLVGWVAGALVTGLIAERLVREGQPQLQQYLGFFLAAAVGGIGVVYLLGIAWLSYMSGKAFVETTLASLVFIPGDLIKAVAAALAGRAVLAGYPLLPART</sequence>
<dbReference type="InterPro" id="IPR003784">
    <property type="entry name" value="BioY"/>
</dbReference>
<dbReference type="AlphaFoldDB" id="A0A2T5BHJ9"/>
<evidence type="ECO:0000313" key="11">
    <source>
        <dbReference type="Proteomes" id="UP000241247"/>
    </source>
</evidence>
<dbReference type="Gene3D" id="1.10.1760.20">
    <property type="match status" value="1"/>
</dbReference>
<accession>A0A2T5BHJ9</accession>
<feature type="transmembrane region" description="Helical" evidence="9">
    <location>
        <begin position="53"/>
        <end position="74"/>
    </location>
</feature>
<feature type="transmembrane region" description="Helical" evidence="9">
    <location>
        <begin position="119"/>
        <end position="143"/>
    </location>
</feature>
<evidence type="ECO:0000256" key="2">
    <source>
        <dbReference type="ARBA" id="ARBA00010692"/>
    </source>
</evidence>
<reference evidence="10 11" key="1">
    <citation type="submission" date="2018-04" db="EMBL/GenBank/DDBJ databases">
        <title>Genomic Encyclopedia of Type Strains, Phase IV (KMG-IV): sequencing the most valuable type-strain genomes for metagenomic binning, comparative biology and taxonomic classification.</title>
        <authorList>
            <person name="Goeker M."/>
        </authorList>
    </citation>
    <scope>NUCLEOTIDE SEQUENCE [LARGE SCALE GENOMIC DNA]</scope>
    <source>
        <strain evidence="10 11">DSM 7138</strain>
    </source>
</reference>
<organism evidence="10 11">
    <name type="scientific">Mycoplana dimorpha</name>
    <dbReference type="NCBI Taxonomy" id="28320"/>
    <lineage>
        <taxon>Bacteria</taxon>
        <taxon>Pseudomonadati</taxon>
        <taxon>Pseudomonadota</taxon>
        <taxon>Alphaproteobacteria</taxon>
        <taxon>Hyphomicrobiales</taxon>
        <taxon>Rhizobiaceae</taxon>
        <taxon>Mycoplana</taxon>
    </lineage>
</organism>
<comment type="caution">
    <text evidence="10">The sequence shown here is derived from an EMBL/GenBank/DDBJ whole genome shotgun (WGS) entry which is preliminary data.</text>
</comment>
<dbReference type="GO" id="GO:0015225">
    <property type="term" value="F:biotin transmembrane transporter activity"/>
    <property type="evidence" value="ECO:0007669"/>
    <property type="project" value="UniProtKB-UniRule"/>
</dbReference>
<keyword evidence="4 8" id="KW-1003">Cell membrane</keyword>
<evidence type="ECO:0000256" key="6">
    <source>
        <dbReference type="ARBA" id="ARBA00022989"/>
    </source>
</evidence>
<dbReference type="RefSeq" id="WP_108000850.1">
    <property type="nucleotide sequence ID" value="NZ_JBHEEX010000008.1"/>
</dbReference>
<evidence type="ECO:0000256" key="9">
    <source>
        <dbReference type="SAM" id="Phobius"/>
    </source>
</evidence>
<protein>
    <recommendedName>
        <fullName evidence="8">Biotin transporter</fullName>
    </recommendedName>
</protein>
<evidence type="ECO:0000313" key="10">
    <source>
        <dbReference type="EMBL" id="PTM98459.1"/>
    </source>
</evidence>